<dbReference type="AlphaFoldDB" id="A0A7W2QU20"/>
<dbReference type="GO" id="GO:0006281">
    <property type="term" value="P:DNA repair"/>
    <property type="evidence" value="ECO:0007669"/>
    <property type="project" value="UniProtKB-KW"/>
</dbReference>
<dbReference type="GO" id="GO:0009432">
    <property type="term" value="P:SOS response"/>
    <property type="evidence" value="ECO:0007669"/>
    <property type="project" value="UniProtKB-KW"/>
</dbReference>
<evidence type="ECO:0000259" key="8">
    <source>
        <dbReference type="Pfam" id="PF00717"/>
    </source>
</evidence>
<dbReference type="InterPro" id="IPR015927">
    <property type="entry name" value="Peptidase_S24_S26A/B/C"/>
</dbReference>
<dbReference type="PRINTS" id="PR00726">
    <property type="entry name" value="LEXASERPTASE"/>
</dbReference>
<dbReference type="GO" id="GO:0016787">
    <property type="term" value="F:hydrolase activity"/>
    <property type="evidence" value="ECO:0007669"/>
    <property type="project" value="UniProtKB-KW"/>
</dbReference>
<dbReference type="GO" id="GO:0003677">
    <property type="term" value="F:DNA binding"/>
    <property type="evidence" value="ECO:0007669"/>
    <property type="project" value="InterPro"/>
</dbReference>
<protein>
    <submittedName>
        <fullName evidence="9">S24 family peptidase</fullName>
    </submittedName>
</protein>
<dbReference type="CDD" id="cd06529">
    <property type="entry name" value="S24_LexA-like"/>
    <property type="match status" value="1"/>
</dbReference>
<dbReference type="GO" id="GO:0006355">
    <property type="term" value="P:regulation of DNA-templated transcription"/>
    <property type="evidence" value="ECO:0007669"/>
    <property type="project" value="InterPro"/>
</dbReference>
<dbReference type="InterPro" id="IPR039418">
    <property type="entry name" value="LexA-like"/>
</dbReference>
<proteinExistence type="inferred from homology"/>
<keyword evidence="2" id="KW-0227">DNA damage</keyword>
<evidence type="ECO:0000256" key="1">
    <source>
        <dbReference type="ARBA" id="ARBA00007484"/>
    </source>
</evidence>
<evidence type="ECO:0000313" key="9">
    <source>
        <dbReference type="EMBL" id="MBA6142360.1"/>
    </source>
</evidence>
<keyword evidence="6" id="KW-0742">SOS response</keyword>
<dbReference type="PANTHER" id="PTHR33516:SF2">
    <property type="entry name" value="LEXA REPRESSOR-RELATED"/>
    <property type="match status" value="1"/>
</dbReference>
<dbReference type="Gene3D" id="2.10.109.10">
    <property type="entry name" value="Umud Fragment, subunit A"/>
    <property type="match status" value="1"/>
</dbReference>
<evidence type="ECO:0000256" key="3">
    <source>
        <dbReference type="ARBA" id="ARBA00022801"/>
    </source>
</evidence>
<gene>
    <name evidence="9" type="ORF">H4B97_07725</name>
</gene>
<evidence type="ECO:0000256" key="2">
    <source>
        <dbReference type="ARBA" id="ARBA00022763"/>
    </source>
</evidence>
<accession>A0A7W2QU20</accession>
<dbReference type="InterPro" id="IPR006197">
    <property type="entry name" value="Peptidase_S24_LexA"/>
</dbReference>
<dbReference type="RefSeq" id="WP_081264820.1">
    <property type="nucleotide sequence ID" value="NZ_JACGCZ010000009.1"/>
</dbReference>
<evidence type="ECO:0000313" key="10">
    <source>
        <dbReference type="Proteomes" id="UP000590738"/>
    </source>
</evidence>
<dbReference type="PANTHER" id="PTHR33516">
    <property type="entry name" value="LEXA REPRESSOR"/>
    <property type="match status" value="1"/>
</dbReference>
<dbReference type="Proteomes" id="UP000590738">
    <property type="component" value="Unassembled WGS sequence"/>
</dbReference>
<dbReference type="Pfam" id="PF00717">
    <property type="entry name" value="Peptidase_S24"/>
    <property type="match status" value="1"/>
</dbReference>
<sequence>MPSTIPSETDHLQVSIDDLLKLRAPSVYLVKVEGDSMQGAGIYTGDLLIVDRLAEPKSGSIIIAALNGEATCKRMMIRDRQVVLEPDNPKFPSRYIMEGDHFEVWGVVTHSIRDHDRRL</sequence>
<organism evidence="9 10">
    <name type="scientific">Pseudomonas juntendi</name>
    <dbReference type="NCBI Taxonomy" id="2666183"/>
    <lineage>
        <taxon>Bacteria</taxon>
        <taxon>Pseudomonadati</taxon>
        <taxon>Pseudomonadota</taxon>
        <taxon>Gammaproteobacteria</taxon>
        <taxon>Pseudomonadales</taxon>
        <taxon>Pseudomonadaceae</taxon>
        <taxon>Pseudomonas</taxon>
    </lineage>
</organism>
<dbReference type="InterPro" id="IPR050077">
    <property type="entry name" value="LexA_repressor"/>
</dbReference>
<evidence type="ECO:0000256" key="6">
    <source>
        <dbReference type="ARBA" id="ARBA00023236"/>
    </source>
</evidence>
<reference evidence="9 10" key="1">
    <citation type="submission" date="2020-07" db="EMBL/GenBank/DDBJ databases">
        <title>Diversity of carbapenemase encoding genes among Pseudomonas putida group clinical isolates in a tertiary Brazilian hospital.</title>
        <authorList>
            <person name="Alberto-Lei F."/>
            <person name="Nodari C.S."/>
            <person name="Streling A.P."/>
            <person name="Paulino J.T."/>
            <person name="Bessa-Neto F.O."/>
            <person name="Cayo R."/>
            <person name="Gales A.C."/>
        </authorList>
    </citation>
    <scope>NUCLEOTIDE SEQUENCE [LARGE SCALE GENOMIC DNA]</scope>
    <source>
        <strain evidence="9 10">12273</strain>
    </source>
</reference>
<keyword evidence="4 7" id="KW-0068">Autocatalytic cleavage</keyword>
<dbReference type="InterPro" id="IPR036286">
    <property type="entry name" value="LexA/Signal_pep-like_sf"/>
</dbReference>
<evidence type="ECO:0000256" key="4">
    <source>
        <dbReference type="ARBA" id="ARBA00022813"/>
    </source>
</evidence>
<keyword evidence="3 7" id="KW-0378">Hydrolase</keyword>
<evidence type="ECO:0000256" key="7">
    <source>
        <dbReference type="RuleBase" id="RU003991"/>
    </source>
</evidence>
<name>A0A7W2QU20_9PSED</name>
<comment type="caution">
    <text evidence="9">The sequence shown here is derived from an EMBL/GenBank/DDBJ whole genome shotgun (WGS) entry which is preliminary data.</text>
</comment>
<dbReference type="SUPFAM" id="SSF51306">
    <property type="entry name" value="LexA/Signal peptidase"/>
    <property type="match status" value="1"/>
</dbReference>
<feature type="domain" description="Peptidase S24/S26A/S26B/S26C" evidence="8">
    <location>
        <begin position="13"/>
        <end position="108"/>
    </location>
</feature>
<evidence type="ECO:0000256" key="5">
    <source>
        <dbReference type="ARBA" id="ARBA00023204"/>
    </source>
</evidence>
<keyword evidence="5" id="KW-0234">DNA repair</keyword>
<comment type="similarity">
    <text evidence="1 7">Belongs to the peptidase S24 family.</text>
</comment>
<dbReference type="EMBL" id="JACGCZ010000009">
    <property type="protein sequence ID" value="MBA6142360.1"/>
    <property type="molecule type" value="Genomic_DNA"/>
</dbReference>